<evidence type="ECO:0000313" key="4">
    <source>
        <dbReference type="EMBL" id="TWH70395.1"/>
    </source>
</evidence>
<comment type="subcellular location">
    <subcellularLocation>
        <location evidence="1">Cell envelope</location>
    </subcellularLocation>
</comment>
<evidence type="ECO:0000259" key="3">
    <source>
        <dbReference type="PROSITE" id="PS51352"/>
    </source>
</evidence>
<organism evidence="4 5">
    <name type="scientific">Micromonospora olivasterospora</name>
    <dbReference type="NCBI Taxonomy" id="1880"/>
    <lineage>
        <taxon>Bacteria</taxon>
        <taxon>Bacillati</taxon>
        <taxon>Actinomycetota</taxon>
        <taxon>Actinomycetes</taxon>
        <taxon>Micromonosporales</taxon>
        <taxon>Micromonosporaceae</taxon>
        <taxon>Micromonospora</taxon>
    </lineage>
</organism>
<dbReference type="PROSITE" id="PS51352">
    <property type="entry name" value="THIOREDOXIN_2"/>
    <property type="match status" value="1"/>
</dbReference>
<evidence type="ECO:0000313" key="5">
    <source>
        <dbReference type="Proteomes" id="UP000319825"/>
    </source>
</evidence>
<dbReference type="GO" id="GO:0016491">
    <property type="term" value="F:oxidoreductase activity"/>
    <property type="evidence" value="ECO:0007669"/>
    <property type="project" value="InterPro"/>
</dbReference>
<keyword evidence="2" id="KW-0201">Cytochrome c-type biogenesis</keyword>
<dbReference type="Gene3D" id="3.40.30.10">
    <property type="entry name" value="Glutaredoxin"/>
    <property type="match status" value="1"/>
</dbReference>
<comment type="caution">
    <text evidence="4">The sequence shown here is derived from an EMBL/GenBank/DDBJ whole genome shotgun (WGS) entry which is preliminary data.</text>
</comment>
<dbReference type="InterPro" id="IPR036249">
    <property type="entry name" value="Thioredoxin-like_sf"/>
</dbReference>
<dbReference type="InterPro" id="IPR017937">
    <property type="entry name" value="Thioredoxin_CS"/>
</dbReference>
<accession>A0A562II44</accession>
<dbReference type="Pfam" id="PF08534">
    <property type="entry name" value="Redoxin"/>
    <property type="match status" value="1"/>
</dbReference>
<proteinExistence type="predicted"/>
<feature type="domain" description="Thioredoxin" evidence="3">
    <location>
        <begin position="46"/>
        <end position="181"/>
    </location>
</feature>
<sequence length="181" mass="18723">MPFLIAALALVGALCLLDLVLTVGVVKRLREHTALLAEVVPPSPAVTVGQKIGPFEATTVTGEPVTTDRLGSGTLVGFFSPTCGPCKDKLPKFVAHVRGLPAGQERPLAVVIGDAEQAGDFLAELGPVARVVVERGDGAVSSAFGVRAYPTLLRVDRDDAGRLVVAANRVEVDRPAPVAVG</sequence>
<keyword evidence="5" id="KW-1185">Reference proteome</keyword>
<dbReference type="OrthoDB" id="128449at2"/>
<name>A0A562II44_MICOL</name>
<evidence type="ECO:0000256" key="1">
    <source>
        <dbReference type="ARBA" id="ARBA00004196"/>
    </source>
</evidence>
<evidence type="ECO:0000256" key="2">
    <source>
        <dbReference type="ARBA" id="ARBA00022748"/>
    </source>
</evidence>
<dbReference type="PROSITE" id="PS00194">
    <property type="entry name" value="THIOREDOXIN_1"/>
    <property type="match status" value="1"/>
</dbReference>
<dbReference type="GO" id="GO:0017004">
    <property type="term" value="P:cytochrome complex assembly"/>
    <property type="evidence" value="ECO:0007669"/>
    <property type="project" value="UniProtKB-KW"/>
</dbReference>
<dbReference type="Proteomes" id="UP000319825">
    <property type="component" value="Unassembled WGS sequence"/>
</dbReference>
<dbReference type="CDD" id="cd02966">
    <property type="entry name" value="TlpA_like_family"/>
    <property type="match status" value="1"/>
</dbReference>
<dbReference type="InterPro" id="IPR013766">
    <property type="entry name" value="Thioredoxin_domain"/>
</dbReference>
<reference evidence="4 5" key="1">
    <citation type="submission" date="2019-07" db="EMBL/GenBank/DDBJ databases">
        <title>R&amp;d 2014.</title>
        <authorList>
            <person name="Klenk H.-P."/>
        </authorList>
    </citation>
    <scope>NUCLEOTIDE SEQUENCE [LARGE SCALE GENOMIC DNA]</scope>
    <source>
        <strain evidence="4 5">DSM 43868</strain>
    </source>
</reference>
<dbReference type="EMBL" id="VLKE01000001">
    <property type="protein sequence ID" value="TWH70395.1"/>
    <property type="molecule type" value="Genomic_DNA"/>
</dbReference>
<dbReference type="GO" id="GO:0030313">
    <property type="term" value="C:cell envelope"/>
    <property type="evidence" value="ECO:0007669"/>
    <property type="project" value="UniProtKB-SubCell"/>
</dbReference>
<dbReference type="InterPro" id="IPR013740">
    <property type="entry name" value="Redoxin"/>
</dbReference>
<dbReference type="SUPFAM" id="SSF52833">
    <property type="entry name" value="Thioredoxin-like"/>
    <property type="match status" value="1"/>
</dbReference>
<dbReference type="RefSeq" id="WP_145776685.1">
    <property type="nucleotide sequence ID" value="NZ_BAAATQ010000093.1"/>
</dbReference>
<dbReference type="AlphaFoldDB" id="A0A562II44"/>
<protein>
    <submittedName>
        <fullName evidence="4">Redoxin</fullName>
    </submittedName>
</protein>
<gene>
    <name evidence="4" type="ORF">JD77_05420</name>
</gene>